<dbReference type="Proteomes" id="UP000827092">
    <property type="component" value="Unassembled WGS sequence"/>
</dbReference>
<sequence>MLRSVHKLGIFRPNSFRILSSHIRHFSESSTTTNQPPEASSGVSSGLAKALGKFRELERTQGRIIQDEGPPQKDDQSFLSLLRNSEFVRLGDPQGKVLIGKIFQVVNTDLYIDFGGKFYCVCRRPKRNTQLFVRNAEVKVRINELELCARFLGATEDLTLTEASGTLLDLVSTPVSSNSANKMEIKEQLQ</sequence>
<dbReference type="PANTHER" id="PTHR13447:SF2">
    <property type="entry name" value="SMALL RIBOSOMAL SUBUNIT PROTEIN BS1M"/>
    <property type="match status" value="1"/>
</dbReference>
<dbReference type="AlphaFoldDB" id="A0AAV6U6M9"/>
<dbReference type="Pfam" id="PF10246">
    <property type="entry name" value="MRP-S35"/>
    <property type="match status" value="1"/>
</dbReference>
<organism evidence="1 2">
    <name type="scientific">Oedothorax gibbosus</name>
    <dbReference type="NCBI Taxonomy" id="931172"/>
    <lineage>
        <taxon>Eukaryota</taxon>
        <taxon>Metazoa</taxon>
        <taxon>Ecdysozoa</taxon>
        <taxon>Arthropoda</taxon>
        <taxon>Chelicerata</taxon>
        <taxon>Arachnida</taxon>
        <taxon>Araneae</taxon>
        <taxon>Araneomorphae</taxon>
        <taxon>Entelegynae</taxon>
        <taxon>Araneoidea</taxon>
        <taxon>Linyphiidae</taxon>
        <taxon>Erigoninae</taxon>
        <taxon>Oedothorax</taxon>
    </lineage>
</organism>
<reference evidence="1 2" key="1">
    <citation type="journal article" date="2022" name="Nat. Ecol. Evol.">
        <title>A masculinizing supergene underlies an exaggerated male reproductive morph in a spider.</title>
        <authorList>
            <person name="Hendrickx F."/>
            <person name="De Corte Z."/>
            <person name="Sonet G."/>
            <person name="Van Belleghem S.M."/>
            <person name="Kostlbacher S."/>
            <person name="Vangestel C."/>
        </authorList>
    </citation>
    <scope>NUCLEOTIDE SEQUENCE [LARGE SCALE GENOMIC DNA]</scope>
    <source>
        <tissue evidence="1">Whole body</tissue>
    </source>
</reference>
<evidence type="ECO:0000313" key="1">
    <source>
        <dbReference type="EMBL" id="KAG8179289.1"/>
    </source>
</evidence>
<protein>
    <recommendedName>
        <fullName evidence="3">28S ribosomal protein S28, mitochondrial</fullName>
    </recommendedName>
</protein>
<keyword evidence="2" id="KW-1185">Reference proteome</keyword>
<dbReference type="PANTHER" id="PTHR13447">
    <property type="entry name" value="MITOCHONDRIAL 28S RIBOSOMAL PROTEIN S28"/>
    <property type="match status" value="1"/>
</dbReference>
<dbReference type="InterPro" id="IPR019375">
    <property type="entry name" value="Ribosomal_bS1m"/>
</dbReference>
<evidence type="ECO:0008006" key="3">
    <source>
        <dbReference type="Google" id="ProtNLM"/>
    </source>
</evidence>
<comment type="caution">
    <text evidence="1">The sequence shown here is derived from an EMBL/GenBank/DDBJ whole genome shotgun (WGS) entry which is preliminary data.</text>
</comment>
<proteinExistence type="predicted"/>
<accession>A0AAV6U6M9</accession>
<dbReference type="EMBL" id="JAFNEN010000639">
    <property type="protein sequence ID" value="KAG8179289.1"/>
    <property type="molecule type" value="Genomic_DNA"/>
</dbReference>
<evidence type="ECO:0000313" key="2">
    <source>
        <dbReference type="Proteomes" id="UP000827092"/>
    </source>
</evidence>
<name>A0AAV6U6M9_9ARAC</name>
<dbReference type="GO" id="GO:0005763">
    <property type="term" value="C:mitochondrial small ribosomal subunit"/>
    <property type="evidence" value="ECO:0007669"/>
    <property type="project" value="TreeGrafter"/>
</dbReference>
<gene>
    <name evidence="1" type="ORF">JTE90_024138</name>
</gene>